<evidence type="ECO:0000256" key="3">
    <source>
        <dbReference type="ARBA" id="ARBA00022676"/>
    </source>
</evidence>
<dbReference type="PANTHER" id="PTHR43646">
    <property type="entry name" value="GLYCOSYLTRANSFERASE"/>
    <property type="match status" value="1"/>
</dbReference>
<evidence type="ECO:0000313" key="9">
    <source>
        <dbReference type="Proteomes" id="UP000065734"/>
    </source>
</evidence>
<keyword evidence="5" id="KW-0472">Membrane</keyword>
<protein>
    <submittedName>
        <fullName evidence="7 8">Glycosyltransferase</fullName>
    </submittedName>
</protein>
<evidence type="ECO:0000256" key="2">
    <source>
        <dbReference type="ARBA" id="ARBA00022475"/>
    </source>
</evidence>
<proteinExistence type="predicted"/>
<evidence type="ECO:0000256" key="1">
    <source>
        <dbReference type="ARBA" id="ARBA00004236"/>
    </source>
</evidence>
<evidence type="ECO:0000259" key="6">
    <source>
        <dbReference type="Pfam" id="PF00535"/>
    </source>
</evidence>
<dbReference type="InterPro" id="IPR029044">
    <property type="entry name" value="Nucleotide-diphossugar_trans"/>
</dbReference>
<dbReference type="Gene3D" id="3.90.550.10">
    <property type="entry name" value="Spore Coat Polysaccharide Biosynthesis Protein SpsA, Chain A"/>
    <property type="match status" value="1"/>
</dbReference>
<dbReference type="PANTHER" id="PTHR43646:SF2">
    <property type="entry name" value="GLYCOSYLTRANSFERASE 2-LIKE DOMAIN-CONTAINING PROTEIN"/>
    <property type="match status" value="1"/>
</dbReference>
<name>A0A0H5B8R9_BLAVI</name>
<organism evidence="8 9">
    <name type="scientific">Blastochloris viridis</name>
    <name type="common">Rhodopseudomonas viridis</name>
    <dbReference type="NCBI Taxonomy" id="1079"/>
    <lineage>
        <taxon>Bacteria</taxon>
        <taxon>Pseudomonadati</taxon>
        <taxon>Pseudomonadota</taxon>
        <taxon>Alphaproteobacteria</taxon>
        <taxon>Hyphomicrobiales</taxon>
        <taxon>Blastochloridaceae</taxon>
        <taxon>Blastochloris</taxon>
    </lineage>
</organism>
<dbReference type="KEGG" id="bvr:BVIR_330"/>
<evidence type="ECO:0000313" key="8">
    <source>
        <dbReference type="EMBL" id="CUU44051.1"/>
    </source>
</evidence>
<dbReference type="STRING" id="1079.BVIR_330"/>
<dbReference type="EMBL" id="LN907867">
    <property type="protein sequence ID" value="CUU44051.1"/>
    <property type="molecule type" value="Genomic_DNA"/>
</dbReference>
<dbReference type="Pfam" id="PF00535">
    <property type="entry name" value="Glycos_transf_2"/>
    <property type="match status" value="1"/>
</dbReference>
<dbReference type="EMBL" id="AP014854">
    <property type="protein sequence ID" value="BAR98605.1"/>
    <property type="molecule type" value="Genomic_DNA"/>
</dbReference>
<gene>
    <name evidence="7" type="ORF">BV133_1012</name>
    <name evidence="8" type="ORF">BVIRIDIS_30970</name>
</gene>
<reference evidence="7" key="1">
    <citation type="journal article" date="2015" name="Genome Announc.">
        <title>Complete Genome Sequence of the Bacteriochlorophyll b-Producing Photosynthetic Bacterium Blastochloris viridis.</title>
        <authorList>
            <person name="Tsukatani Y."/>
            <person name="Hirose Y."/>
            <person name="Harada J."/>
            <person name="Misawa N."/>
            <person name="Mori K."/>
            <person name="Inoue K."/>
            <person name="Tamiaki H."/>
        </authorList>
    </citation>
    <scope>NUCLEOTIDE SEQUENCE [LARGE SCALE GENOMIC DNA]</scope>
    <source>
        <strain evidence="7">DSM 133</strain>
    </source>
</reference>
<keyword evidence="9" id="KW-1185">Reference proteome</keyword>
<feature type="domain" description="Glycosyltransferase 2-like" evidence="6">
    <location>
        <begin position="4"/>
        <end position="101"/>
    </location>
</feature>
<evidence type="ECO:0000256" key="4">
    <source>
        <dbReference type="ARBA" id="ARBA00022679"/>
    </source>
</evidence>
<dbReference type="GO" id="GO:0005886">
    <property type="term" value="C:plasma membrane"/>
    <property type="evidence" value="ECO:0007669"/>
    <property type="project" value="UniProtKB-SubCell"/>
</dbReference>
<comment type="subcellular location">
    <subcellularLocation>
        <location evidence="1">Cell membrane</location>
    </subcellularLocation>
</comment>
<keyword evidence="2" id="KW-1003">Cell membrane</keyword>
<dbReference type="SUPFAM" id="SSF53448">
    <property type="entry name" value="Nucleotide-diphospho-sugar transferases"/>
    <property type="match status" value="1"/>
</dbReference>
<dbReference type="RefSeq" id="WP_055036142.1">
    <property type="nucleotide sequence ID" value="NZ_AP014854.2"/>
</dbReference>
<dbReference type="OrthoDB" id="9783791at2"/>
<accession>A0A0H5B8R9</accession>
<dbReference type="AlphaFoldDB" id="A0A0H5B8R9"/>
<dbReference type="Proteomes" id="UP000065734">
    <property type="component" value="Chromosome I"/>
</dbReference>
<keyword evidence="3" id="KW-0328">Glycosyltransferase</keyword>
<reference evidence="8" key="2">
    <citation type="submission" date="2015-11" db="EMBL/GenBank/DDBJ databases">
        <authorList>
            <person name="Zhang Y."/>
            <person name="Guo Z."/>
        </authorList>
    </citation>
    <scope>NUCLEOTIDE SEQUENCE</scope>
    <source>
        <strain evidence="8">1</strain>
    </source>
</reference>
<dbReference type="GO" id="GO:0016757">
    <property type="term" value="F:glycosyltransferase activity"/>
    <property type="evidence" value="ECO:0007669"/>
    <property type="project" value="UniProtKB-KW"/>
</dbReference>
<reference evidence="9" key="3">
    <citation type="journal article" date="2016" name="Genome Announc.">
        <title>Revised genome sequence of the purple photosynthetic bacterium Blastochloris viridis.</title>
        <authorList>
            <person name="Liu L.N."/>
            <person name="Faulkner M."/>
            <person name="Liu X."/>
            <person name="Huang F."/>
            <person name="Darby A.C."/>
            <person name="Hall N."/>
        </authorList>
    </citation>
    <scope>NUCLEOTIDE SEQUENCE [LARGE SCALE GENOMIC DNA]</scope>
    <source>
        <strain evidence="9">ATCC 19567 / DSM 133 / F</strain>
    </source>
</reference>
<evidence type="ECO:0000313" key="7">
    <source>
        <dbReference type="EMBL" id="BAR98605.1"/>
    </source>
</evidence>
<keyword evidence="4 8" id="KW-0808">Transferase</keyword>
<sequence>MSVSLIVITRETGARLACCLAATAAHRPAADERILVVDAEQVPAALDALASGWRLVCGGGRGRAAARNAGAGAATGDVLAFLDGDVLTAPDWLQRLKAALTAGILGRGRIRDLLGAAPCRDFAAGGPGFPPLAPQALAQAGFAPVGYRLGISLLEQAVEARFVAGEAALPPWLAAAGANFMVRRSTWADLGGQDERFGRDWGCEDLEFAYRAAKVGPIAFAADAVGYHLAHVQPGRWGAHARTHELFLDLHPGPAVAALPCLLAPDGSLQRYRAALAADGVSGVGR</sequence>
<evidence type="ECO:0000256" key="5">
    <source>
        <dbReference type="ARBA" id="ARBA00023136"/>
    </source>
</evidence>
<dbReference type="InterPro" id="IPR001173">
    <property type="entry name" value="Glyco_trans_2-like"/>
</dbReference>